<dbReference type="EMBL" id="MPSH01000039">
    <property type="protein sequence ID" value="PNH27959.1"/>
    <property type="molecule type" value="Genomic_DNA"/>
</dbReference>
<dbReference type="Proteomes" id="UP000236305">
    <property type="component" value="Unassembled WGS sequence"/>
</dbReference>
<reference evidence="1 2" key="1">
    <citation type="submission" date="2017-12" db="EMBL/GenBank/DDBJ databases">
        <title>Comparative genomics yields insights into virulence evolution of Verticillium dahliae.</title>
        <authorList>
            <person name="Fan R."/>
            <person name="Armitage A.D."/>
            <person name="Cascant-Lopez E."/>
            <person name="Sobczyk M."/>
            <person name="Cockerton H.M."/>
            <person name="Harrison R.J."/>
        </authorList>
    </citation>
    <scope>NUCLEOTIDE SEQUENCE [LARGE SCALE GENOMIC DNA]</scope>
    <source>
        <strain evidence="1 2">12008</strain>
    </source>
</reference>
<evidence type="ECO:0000313" key="1">
    <source>
        <dbReference type="EMBL" id="PNH27959.1"/>
    </source>
</evidence>
<organism evidence="1 2">
    <name type="scientific">Verticillium dahliae</name>
    <name type="common">Verticillium wilt</name>
    <dbReference type="NCBI Taxonomy" id="27337"/>
    <lineage>
        <taxon>Eukaryota</taxon>
        <taxon>Fungi</taxon>
        <taxon>Dikarya</taxon>
        <taxon>Ascomycota</taxon>
        <taxon>Pezizomycotina</taxon>
        <taxon>Sordariomycetes</taxon>
        <taxon>Hypocreomycetidae</taxon>
        <taxon>Glomerellales</taxon>
        <taxon>Plectosphaerellaceae</taxon>
        <taxon>Verticillium</taxon>
    </lineage>
</organism>
<evidence type="ECO:0000313" key="2">
    <source>
        <dbReference type="Proteomes" id="UP000236305"/>
    </source>
</evidence>
<proteinExistence type="predicted"/>
<gene>
    <name evidence="1" type="ORF">BJF96_g8730</name>
</gene>
<dbReference type="AlphaFoldDB" id="A0A2J8DJN9"/>
<accession>A0A2J8DJN9</accession>
<protein>
    <submittedName>
        <fullName evidence="1">Uncharacterized protein</fullName>
    </submittedName>
</protein>
<name>A0A2J8DJN9_VERDA</name>
<comment type="caution">
    <text evidence="1">The sequence shown here is derived from an EMBL/GenBank/DDBJ whole genome shotgun (WGS) entry which is preliminary data.</text>
</comment>
<sequence>MSDRYPCMYYNTGQCVAYPTINWMPGSHAACDECLGKGYPRGINQSV</sequence>